<dbReference type="KEGG" id="ajp:AMJAP_1025"/>
<keyword evidence="1" id="KW-0489">Methyltransferase</keyword>
<accession>A0A7R6SSI4</accession>
<dbReference type="Pfam" id="PF12847">
    <property type="entry name" value="Methyltransf_18"/>
    <property type="match status" value="1"/>
</dbReference>
<dbReference type="PANTHER" id="PTHR38451">
    <property type="entry name" value="TRNA (ADENINE(22)-N(1))-METHYLTRANSFERASE"/>
    <property type="match status" value="1"/>
</dbReference>
<reference evidence="1 2" key="1">
    <citation type="journal article" date="2008" name="Int. J. Syst. Evol. Microbiol.">
        <title>Amphritea japonica sp. nov. and Amphritea balenae sp. nov., isolated from the sediment adjacent to sperm whale carcasses off Kagoshima, Japan.</title>
        <authorList>
            <person name="Miyazaki M."/>
            <person name="Nogi Y."/>
            <person name="Fujiwara Y."/>
            <person name="Kawato M."/>
            <person name="Nagahama T."/>
            <person name="Kubokawa K."/>
            <person name="Horikoshi K."/>
        </authorList>
    </citation>
    <scope>NUCLEOTIDE SEQUENCE [LARGE SCALE GENOMIC DNA]</scope>
    <source>
        <strain evidence="1 2">ATCC BAA-1530</strain>
    </source>
</reference>
<dbReference type="AlphaFoldDB" id="A0A7R6SSI4"/>
<dbReference type="InterPro" id="IPR016876">
    <property type="entry name" value="UCP028234"/>
</dbReference>
<gene>
    <name evidence="1" type="primary">trmK</name>
    <name evidence="1" type="ORF">AMJAP_1025</name>
</gene>
<evidence type="ECO:0000313" key="1">
    <source>
        <dbReference type="EMBL" id="BBB25622.1"/>
    </source>
</evidence>
<protein>
    <submittedName>
        <fullName evidence="1">tRNA (Adenine22-N1)-methyltransferase</fullName>
        <ecNumber evidence="1">2.1.1.217</ecNumber>
    </submittedName>
</protein>
<keyword evidence="2" id="KW-1185">Reference proteome</keyword>
<name>A0A7R6SSI4_9GAMM</name>
<organism evidence="1 2">
    <name type="scientific">Amphritea japonica ATCC BAA-1530</name>
    <dbReference type="NCBI Taxonomy" id="1278309"/>
    <lineage>
        <taxon>Bacteria</taxon>
        <taxon>Pseudomonadati</taxon>
        <taxon>Pseudomonadota</taxon>
        <taxon>Gammaproteobacteria</taxon>
        <taxon>Oceanospirillales</taxon>
        <taxon>Oceanospirillaceae</taxon>
        <taxon>Amphritea</taxon>
    </lineage>
</organism>
<dbReference type="RefSeq" id="WP_019622042.1">
    <property type="nucleotide sequence ID" value="NZ_AP014545.1"/>
</dbReference>
<dbReference type="GO" id="GO:0160105">
    <property type="term" value="F:tRNA (adenine(22)-N1)-methyltransferase activity"/>
    <property type="evidence" value="ECO:0007669"/>
    <property type="project" value="UniProtKB-EC"/>
</dbReference>
<dbReference type="Proteomes" id="UP000595663">
    <property type="component" value="Chromosome"/>
</dbReference>
<proteinExistence type="predicted"/>
<dbReference type="GO" id="GO:0032259">
    <property type="term" value="P:methylation"/>
    <property type="evidence" value="ECO:0007669"/>
    <property type="project" value="UniProtKB-KW"/>
</dbReference>
<keyword evidence="1" id="KW-0808">Transferase</keyword>
<sequence>MKLSKRLHQIEQMVASDYAHIWDCCCDHGFLGTALLSRQSTSQIHFVDIVPELMTELDGKLQRLYSDSATSWKTHCLDVAKLPLEQYAGKQLIIIAGVGGDLIVQFIEAIHQKHPNLNIDFLLCPVHHQFTLRQKLIDLDYSLKDESLIEEKQHFYEVILVSTEANDSEPVSPVGHKIWRSTSIEQSHVIEKYLNKKLNHYYRIQQGKNANVEHIIEAYRAITL</sequence>
<evidence type="ECO:0000313" key="2">
    <source>
        <dbReference type="Proteomes" id="UP000595663"/>
    </source>
</evidence>
<dbReference type="SUPFAM" id="SSF53335">
    <property type="entry name" value="S-adenosyl-L-methionine-dependent methyltransferases"/>
    <property type="match status" value="1"/>
</dbReference>
<dbReference type="InterPro" id="IPR029063">
    <property type="entry name" value="SAM-dependent_MTases_sf"/>
</dbReference>
<dbReference type="EC" id="2.1.1.217" evidence="1"/>
<dbReference type="Gene3D" id="3.40.50.150">
    <property type="entry name" value="Vaccinia Virus protein VP39"/>
    <property type="match status" value="1"/>
</dbReference>
<dbReference type="PANTHER" id="PTHR38451:SF1">
    <property type="entry name" value="TRNA (ADENINE(22)-N(1))-METHYLTRANSFERASE"/>
    <property type="match status" value="1"/>
</dbReference>
<dbReference type="FunFam" id="3.40.50.150:FF:000442">
    <property type="entry name" value="tRNA (Adenine22-N1)-methyltransferase TrmK"/>
    <property type="match status" value="1"/>
</dbReference>
<dbReference type="EMBL" id="AP014545">
    <property type="protein sequence ID" value="BBB25622.1"/>
    <property type="molecule type" value="Genomic_DNA"/>
</dbReference>
<dbReference type="PIRSF" id="PIRSF028234">
    <property type="entry name" value="UCP028234"/>
    <property type="match status" value="1"/>
</dbReference>